<comment type="caution">
    <text evidence="2">The sequence shown here is derived from an EMBL/GenBank/DDBJ whole genome shotgun (WGS) entry which is preliminary data.</text>
</comment>
<dbReference type="RefSeq" id="WP_141315639.1">
    <property type="nucleotide sequence ID" value="NZ_BJND01000099.1"/>
</dbReference>
<reference evidence="2 3" key="1">
    <citation type="submission" date="2019-06" db="EMBL/GenBank/DDBJ databases">
        <title>Whole genome shotgun sequence of Streptomyces spinoverrucosus NBRC 14228.</title>
        <authorList>
            <person name="Hosoyama A."/>
            <person name="Uohara A."/>
            <person name="Ohji S."/>
            <person name="Ichikawa N."/>
        </authorList>
    </citation>
    <scope>NUCLEOTIDE SEQUENCE [LARGE SCALE GENOMIC DNA]</scope>
    <source>
        <strain evidence="2 3">NBRC 14228</strain>
    </source>
</reference>
<accession>A0A4Y3VTT0</accession>
<feature type="chain" id="PRO_5021350054" description="SH3 domain-containing protein" evidence="1">
    <location>
        <begin position="36"/>
        <end position="153"/>
    </location>
</feature>
<keyword evidence="1" id="KW-0732">Signal</keyword>
<dbReference type="InterPro" id="IPR006311">
    <property type="entry name" value="TAT_signal"/>
</dbReference>
<evidence type="ECO:0000313" key="3">
    <source>
        <dbReference type="Proteomes" id="UP000317881"/>
    </source>
</evidence>
<name>A0A4Y3VTT0_9ACTN</name>
<feature type="signal peptide" evidence="1">
    <location>
        <begin position="1"/>
        <end position="35"/>
    </location>
</feature>
<dbReference type="AlphaFoldDB" id="A0A4Y3VTT0"/>
<dbReference type="PROSITE" id="PS51318">
    <property type="entry name" value="TAT"/>
    <property type="match status" value="1"/>
</dbReference>
<dbReference type="Proteomes" id="UP000317881">
    <property type="component" value="Unassembled WGS sequence"/>
</dbReference>
<dbReference type="EMBL" id="BJND01000099">
    <property type="protein sequence ID" value="GEC10257.1"/>
    <property type="molecule type" value="Genomic_DNA"/>
</dbReference>
<protein>
    <recommendedName>
        <fullName evidence="4">SH3 domain-containing protein</fullName>
    </recommendedName>
</protein>
<evidence type="ECO:0000313" key="2">
    <source>
        <dbReference type="EMBL" id="GEC10257.1"/>
    </source>
</evidence>
<sequence>MLKKISRRSRYTALAGGACAAAVGASLLGAGPALAAPGASAPSPAYGTVDTAAAQLLVRSTPKEVAENVGALPSHTKAGLECKIDNGKEIDRDGTKSTVWYKLDTSRTDGKEEVVGWTSGAYMKVHDGADIPQCPAMAAQQEVPAGAKTTVGG</sequence>
<keyword evidence="3" id="KW-1185">Reference proteome</keyword>
<gene>
    <name evidence="2" type="ORF">SSP24_79120</name>
</gene>
<evidence type="ECO:0008006" key="4">
    <source>
        <dbReference type="Google" id="ProtNLM"/>
    </source>
</evidence>
<dbReference type="OrthoDB" id="3482365at2"/>
<organism evidence="2 3">
    <name type="scientific">Streptomyces spinoverrucosus</name>
    <dbReference type="NCBI Taxonomy" id="284043"/>
    <lineage>
        <taxon>Bacteria</taxon>
        <taxon>Bacillati</taxon>
        <taxon>Actinomycetota</taxon>
        <taxon>Actinomycetes</taxon>
        <taxon>Kitasatosporales</taxon>
        <taxon>Streptomycetaceae</taxon>
        <taxon>Streptomyces</taxon>
    </lineage>
</organism>
<evidence type="ECO:0000256" key="1">
    <source>
        <dbReference type="SAM" id="SignalP"/>
    </source>
</evidence>
<proteinExistence type="predicted"/>